<sequence length="643" mass="74216">MGNSLKTPSECFEFILPPCVIVSIKTGDTTSAGLHNTAYLQLTDQLGHESEEILLQGCSLTVFKKGHTDAFRITKLPFNFGTVKKVKLFRKETKQNIVEWYVEKIEIRYHKIAGPEGLLVFPCNRWLRNDKAIVLRLYDSCLPQLDEDSYQRDAELFSKRAKYRYCQGISGLPPRLKKFPKNEVFSTNFKWDISLRRDKLFARYNLVSFEKIPWHDFYEFDGIYRTLGEPMSKNFWMDDIYFGRQRLAGCNPTVIKLCTEIPPGFRVTPSHVYPFLEGLSLDAALKSLRLFIVDYSIFEKADVDSERAVISPYALFFLNKKRDLVPVAIQLFARRKENNPVFVPSDPIYTWTIAKMWFNNADAGYHRACAHLGFSHLLLESVAIATHRQLSPSHPIYRLLASYIQYVIPINSFETNQLIAYDGWLDNATNLGVSGIISVFQEMWPSWRLDHQGCLPQDLKDRGVLDLKILPDYPYRDDGLLMHTAIENHVRRIVEKNYFNDVIYLTEDFEMQAWANDLVETDPLLGCNIKIQGPRSKVQGSRSKVQGSGIPVNLPQYDEYGYSPNYPTLLVGEPPCDTRWRDKHDVLRHLPTKDLCLQSYDPIALKSGELFLKDLKDAAITVIHRNLLRKYPYDYLNPCSSKN</sequence>
<dbReference type="PROSITE" id="PS51393">
    <property type="entry name" value="LIPOXYGENASE_3"/>
    <property type="match status" value="1"/>
</dbReference>
<dbReference type="Gene3D" id="3.10.450.60">
    <property type="match status" value="1"/>
</dbReference>
<protein>
    <submittedName>
        <fullName evidence="2">Arachidonate 5-lipoxygenase-like</fullName>
    </submittedName>
</protein>
<proteinExistence type="predicted"/>
<evidence type="ECO:0000256" key="1">
    <source>
        <dbReference type="PROSITE-ProRule" id="PRU00152"/>
    </source>
</evidence>
<name>A0A7D9I6L5_PARCT</name>
<dbReference type="InterPro" id="IPR001024">
    <property type="entry name" value="PLAT/LH2_dom"/>
</dbReference>
<dbReference type="Gene3D" id="1.20.245.10">
    <property type="entry name" value="Lipoxygenase-1, Domain 5"/>
    <property type="match status" value="1"/>
</dbReference>
<gene>
    <name evidence="2" type="ORF">PACLA_8A009235</name>
</gene>
<dbReference type="CDD" id="cd00113">
    <property type="entry name" value="PLAT"/>
    <property type="match status" value="1"/>
</dbReference>
<dbReference type="Gene3D" id="2.60.60.20">
    <property type="entry name" value="PLAT/LH2 domain"/>
    <property type="match status" value="1"/>
</dbReference>
<dbReference type="Pfam" id="PF01477">
    <property type="entry name" value="PLAT"/>
    <property type="match status" value="1"/>
</dbReference>
<dbReference type="PANTHER" id="PTHR11771">
    <property type="entry name" value="LIPOXYGENASE"/>
    <property type="match status" value="1"/>
</dbReference>
<dbReference type="OrthoDB" id="407298at2759"/>
<dbReference type="Proteomes" id="UP001152795">
    <property type="component" value="Unassembled WGS sequence"/>
</dbReference>
<dbReference type="InterPro" id="IPR036392">
    <property type="entry name" value="PLAT/LH2_dom_sf"/>
</dbReference>
<evidence type="ECO:0000313" key="2">
    <source>
        <dbReference type="EMBL" id="CAB4002893.1"/>
    </source>
</evidence>
<organism evidence="2 3">
    <name type="scientific">Paramuricea clavata</name>
    <name type="common">Red gorgonian</name>
    <name type="synonym">Violescent sea-whip</name>
    <dbReference type="NCBI Taxonomy" id="317549"/>
    <lineage>
        <taxon>Eukaryota</taxon>
        <taxon>Metazoa</taxon>
        <taxon>Cnidaria</taxon>
        <taxon>Anthozoa</taxon>
        <taxon>Octocorallia</taxon>
        <taxon>Malacalcyonacea</taxon>
        <taxon>Plexauridae</taxon>
        <taxon>Paramuricea</taxon>
    </lineage>
</organism>
<dbReference type="SMART" id="SM00308">
    <property type="entry name" value="LH2"/>
    <property type="match status" value="1"/>
</dbReference>
<dbReference type="GO" id="GO:0046872">
    <property type="term" value="F:metal ion binding"/>
    <property type="evidence" value="ECO:0007669"/>
    <property type="project" value="InterPro"/>
</dbReference>
<dbReference type="SUPFAM" id="SSF48484">
    <property type="entry name" value="Lipoxigenase"/>
    <property type="match status" value="1"/>
</dbReference>
<accession>A0A7D9I6L5</accession>
<dbReference type="GO" id="GO:0016702">
    <property type="term" value="F:oxidoreductase activity, acting on single donors with incorporation of molecular oxygen, incorporation of two atoms of oxygen"/>
    <property type="evidence" value="ECO:0007669"/>
    <property type="project" value="InterPro"/>
</dbReference>
<dbReference type="EMBL" id="CACRXK020004478">
    <property type="protein sequence ID" value="CAB4002893.1"/>
    <property type="molecule type" value="Genomic_DNA"/>
</dbReference>
<dbReference type="InterPro" id="IPR036226">
    <property type="entry name" value="LipOase_C_sf"/>
</dbReference>
<dbReference type="PRINTS" id="PR00087">
    <property type="entry name" value="LIPOXYGENASE"/>
</dbReference>
<dbReference type="Pfam" id="PF00305">
    <property type="entry name" value="Lipoxygenase"/>
    <property type="match status" value="1"/>
</dbReference>
<comment type="caution">
    <text evidence="2">The sequence shown here is derived from an EMBL/GenBank/DDBJ whole genome shotgun (WGS) entry which is preliminary data.</text>
</comment>
<evidence type="ECO:0000313" key="3">
    <source>
        <dbReference type="Proteomes" id="UP001152795"/>
    </source>
</evidence>
<dbReference type="InterPro" id="IPR013819">
    <property type="entry name" value="LipOase_C"/>
</dbReference>
<dbReference type="AlphaFoldDB" id="A0A7D9I6L5"/>
<keyword evidence="3" id="KW-1185">Reference proteome</keyword>
<dbReference type="SUPFAM" id="SSF49723">
    <property type="entry name" value="Lipase/lipooxygenase domain (PLAT/LH2 domain)"/>
    <property type="match status" value="1"/>
</dbReference>
<comment type="caution">
    <text evidence="1">Lacks conserved residue(s) required for the propagation of feature annotation.</text>
</comment>
<reference evidence="2" key="1">
    <citation type="submission" date="2020-04" db="EMBL/GenBank/DDBJ databases">
        <authorList>
            <person name="Alioto T."/>
            <person name="Alioto T."/>
            <person name="Gomez Garrido J."/>
        </authorList>
    </citation>
    <scope>NUCLEOTIDE SEQUENCE</scope>
    <source>
        <strain evidence="2">A484AB</strain>
    </source>
</reference>
<dbReference type="InterPro" id="IPR000907">
    <property type="entry name" value="LipOase"/>
</dbReference>
<dbReference type="GO" id="GO:0034440">
    <property type="term" value="P:lipid oxidation"/>
    <property type="evidence" value="ECO:0007669"/>
    <property type="project" value="InterPro"/>
</dbReference>
<dbReference type="PROSITE" id="PS50095">
    <property type="entry name" value="PLAT"/>
    <property type="match status" value="1"/>
</dbReference>